<sequence>MKNTIFFPAMMMAWGLVLAGAVLLSSCSRHSGIETRSLDGVTVIDLAAPGNQLAQLEKIKQQGELEEPLILKIPAGHRLPVHLSLDAPFAETVSSDNILVFKQDVFVLVSSTSIAFSPDSQRWATMEDMDALQELFGVSGGQATIEMSARQEQGALLKAGIILRQN</sequence>
<protein>
    <recommendedName>
        <fullName evidence="3">Lipoprotein</fullName>
    </recommendedName>
</protein>
<evidence type="ECO:0000313" key="2">
    <source>
        <dbReference type="Proteomes" id="UP000184139"/>
    </source>
</evidence>
<dbReference type="STRING" id="1121409.SAMN02745124_01960"/>
<reference evidence="1 2" key="1">
    <citation type="submission" date="2016-11" db="EMBL/GenBank/DDBJ databases">
        <authorList>
            <person name="Jaros S."/>
            <person name="Januszkiewicz K."/>
            <person name="Wedrychowicz H."/>
        </authorList>
    </citation>
    <scope>NUCLEOTIDE SEQUENCE [LARGE SCALE GENOMIC DNA]</scope>
    <source>
        <strain evidence="1 2">DSM 9705</strain>
    </source>
</reference>
<dbReference type="PROSITE" id="PS51257">
    <property type="entry name" value="PROKAR_LIPOPROTEIN"/>
    <property type="match status" value="1"/>
</dbReference>
<accession>A0A1M5VY60</accession>
<keyword evidence="2" id="KW-1185">Reference proteome</keyword>
<name>A0A1M5VY60_9BACT</name>
<dbReference type="AlphaFoldDB" id="A0A1M5VY60"/>
<dbReference type="EMBL" id="FQXS01000010">
    <property type="protein sequence ID" value="SHH80249.1"/>
    <property type="molecule type" value="Genomic_DNA"/>
</dbReference>
<evidence type="ECO:0000313" key="1">
    <source>
        <dbReference type="EMBL" id="SHH80249.1"/>
    </source>
</evidence>
<dbReference type="Proteomes" id="UP000184139">
    <property type="component" value="Unassembled WGS sequence"/>
</dbReference>
<proteinExistence type="predicted"/>
<gene>
    <name evidence="1" type="ORF">SAMN02745124_01960</name>
</gene>
<organism evidence="1 2">
    <name type="scientific">Desulfofustis glycolicus DSM 9705</name>
    <dbReference type="NCBI Taxonomy" id="1121409"/>
    <lineage>
        <taxon>Bacteria</taxon>
        <taxon>Pseudomonadati</taxon>
        <taxon>Thermodesulfobacteriota</taxon>
        <taxon>Desulfobulbia</taxon>
        <taxon>Desulfobulbales</taxon>
        <taxon>Desulfocapsaceae</taxon>
        <taxon>Desulfofustis</taxon>
    </lineage>
</organism>
<dbReference type="RefSeq" id="WP_073375624.1">
    <property type="nucleotide sequence ID" value="NZ_FQXS01000010.1"/>
</dbReference>
<evidence type="ECO:0008006" key="3">
    <source>
        <dbReference type="Google" id="ProtNLM"/>
    </source>
</evidence>